<name>A0A518B2D1_9BACT</name>
<dbReference type="Proteomes" id="UP000317093">
    <property type="component" value="Chromosome"/>
</dbReference>
<dbReference type="EMBL" id="CP036279">
    <property type="protein sequence ID" value="QDU61143.1"/>
    <property type="molecule type" value="Genomic_DNA"/>
</dbReference>
<feature type="domain" description="F5/8 type C" evidence="2">
    <location>
        <begin position="538"/>
        <end position="622"/>
    </location>
</feature>
<evidence type="ECO:0000313" key="3">
    <source>
        <dbReference type="EMBL" id="QDU61143.1"/>
    </source>
</evidence>
<evidence type="ECO:0000256" key="1">
    <source>
        <dbReference type="SAM" id="SignalP"/>
    </source>
</evidence>
<dbReference type="SUPFAM" id="SSF46626">
    <property type="entry name" value="Cytochrome c"/>
    <property type="match status" value="1"/>
</dbReference>
<sequence length="972" mass="109498" precursor="true">MANLALTRTRTSLALLLFATIVALAPPITSTGLAADAPTTEDRIDFEKQVAPIFEQHCVRCHNPGNEKGDVSLSSLSDLLENEYVVAGDPDSSYLVDLITAVGDAEPEMPKESEPLTKEQVELVRRWITEGATWPESVVVREPSKADSSWWSLQSLASVEPPSLEGLPEGWHVSPIDCYVFAKLAEKKLHPNPPADRRELIRRATYDLHGLPPTPEEVEEFVNDADPNAYEKLLDRLLDSPRYGERWGRHWLDVVRFGESNGFERNVIINELWPFRDYVIRSLNADKPFDQFIREHLAGDVIDKNEPNVVVGSAFLVAGPYDNVGNQDRVQAAQIRANTIDEMIRATGEAFLGLTVGCARCHDHKFDPIRQTDYYSLYATFAGIRHGTQVVATPEQRTEHAARLNPLKKKEAELTKCRQEVNDAVLRRKEEIATLEATWPRPPIARTGTEETFEPVTTRFVRLVSEGKDTNPGDTRSFRVDEFEIWSSGEEPRNVALASHGAKASGPSRQIVDFPGAYGPHLAIDGKLGKRFFATGGYLTIEFPAPTAIDRISFSSARGEANPGHGNFSFLAEYRIEVSDDGKTWKTIATSHDRKPVNNRHREHRIRTQLMTPEEKSELVELDRDLQQVRREIRAIPPLPRVFVGSRQSTAKQPFHVFLGGSPQKKGERVAPASFSALEEVTPPYALDDSAPEATRRTSLADWIVHPDNPLTPRVLVNRLWHYHFGTGIVATPSDFGYMGVKPTHPELLDWLARQLQEHGWRLKPMHKQIMMSQAYRQSSDFQPAAAEIDGDARLLWRFPPKRLSAEEIRDSLLTIAGVMRTEMGGPGFRLYQYLQDNVATYVPLDEHGPETYRRAVYHQNARASVIDLMTEFDQPDCAYSAPRRAETTTPLQALTMLNHDFTLDMAGALADRLKREAGDNPYEQIKRAYQLCYSRTPTDQEMNDCKAFVEEHGLFALCRVLLNTSELIYVK</sequence>
<dbReference type="InterPro" id="IPR011444">
    <property type="entry name" value="DUF1549"/>
</dbReference>
<feature type="signal peptide" evidence="1">
    <location>
        <begin position="1"/>
        <end position="25"/>
    </location>
</feature>
<dbReference type="OrthoDB" id="127107at2"/>
<dbReference type="Pfam" id="PF07635">
    <property type="entry name" value="PSCyt1"/>
    <property type="match status" value="1"/>
</dbReference>
<dbReference type="GO" id="GO:0009055">
    <property type="term" value="F:electron transfer activity"/>
    <property type="evidence" value="ECO:0007669"/>
    <property type="project" value="InterPro"/>
</dbReference>
<proteinExistence type="predicted"/>
<dbReference type="PANTHER" id="PTHR35889">
    <property type="entry name" value="CYCLOINULO-OLIGOSACCHARIDE FRUCTANOTRANSFERASE-RELATED"/>
    <property type="match status" value="1"/>
</dbReference>
<keyword evidence="1" id="KW-0732">Signal</keyword>
<gene>
    <name evidence="3" type="ORF">Pan216_19970</name>
</gene>
<dbReference type="Gene3D" id="2.60.120.260">
    <property type="entry name" value="Galactose-binding domain-like"/>
    <property type="match status" value="1"/>
</dbReference>
<reference evidence="3 4" key="1">
    <citation type="submission" date="2019-02" db="EMBL/GenBank/DDBJ databases">
        <title>Deep-cultivation of Planctomycetes and their phenomic and genomic characterization uncovers novel biology.</title>
        <authorList>
            <person name="Wiegand S."/>
            <person name="Jogler M."/>
            <person name="Boedeker C."/>
            <person name="Pinto D."/>
            <person name="Vollmers J."/>
            <person name="Rivas-Marin E."/>
            <person name="Kohn T."/>
            <person name="Peeters S.H."/>
            <person name="Heuer A."/>
            <person name="Rast P."/>
            <person name="Oberbeckmann S."/>
            <person name="Bunk B."/>
            <person name="Jeske O."/>
            <person name="Meyerdierks A."/>
            <person name="Storesund J.E."/>
            <person name="Kallscheuer N."/>
            <person name="Luecker S."/>
            <person name="Lage O.M."/>
            <person name="Pohl T."/>
            <person name="Merkel B.J."/>
            <person name="Hornburger P."/>
            <person name="Mueller R.-W."/>
            <person name="Bruemmer F."/>
            <person name="Labrenz M."/>
            <person name="Spormann A.M."/>
            <person name="Op den Camp H."/>
            <person name="Overmann J."/>
            <person name="Amann R."/>
            <person name="Jetten M.S.M."/>
            <person name="Mascher T."/>
            <person name="Medema M.H."/>
            <person name="Devos D.P."/>
            <person name="Kaster A.-K."/>
            <person name="Ovreas L."/>
            <person name="Rohde M."/>
            <person name="Galperin M.Y."/>
            <person name="Jogler C."/>
        </authorList>
    </citation>
    <scope>NUCLEOTIDE SEQUENCE [LARGE SCALE GENOMIC DNA]</scope>
    <source>
        <strain evidence="3 4">Pan216</strain>
    </source>
</reference>
<dbReference type="RefSeq" id="WP_145257775.1">
    <property type="nucleotide sequence ID" value="NZ_CP036279.1"/>
</dbReference>
<dbReference type="InterPro" id="IPR022655">
    <property type="entry name" value="DUF1553"/>
</dbReference>
<dbReference type="Pfam" id="PF07583">
    <property type="entry name" value="PSCyt2"/>
    <property type="match status" value="1"/>
</dbReference>
<keyword evidence="4" id="KW-1185">Reference proteome</keyword>
<dbReference type="InterPro" id="IPR036909">
    <property type="entry name" value="Cyt_c-like_dom_sf"/>
</dbReference>
<dbReference type="InterPro" id="IPR011429">
    <property type="entry name" value="Cyt_c_Planctomycete-type"/>
</dbReference>
<protein>
    <submittedName>
        <fullName evidence="3">F5/8 type C domain protein</fullName>
    </submittedName>
</protein>
<dbReference type="PANTHER" id="PTHR35889:SF3">
    <property type="entry name" value="F-BOX DOMAIN-CONTAINING PROTEIN"/>
    <property type="match status" value="1"/>
</dbReference>
<dbReference type="InterPro" id="IPR008979">
    <property type="entry name" value="Galactose-bd-like_sf"/>
</dbReference>
<dbReference type="Pfam" id="PF07587">
    <property type="entry name" value="PSD1"/>
    <property type="match status" value="1"/>
</dbReference>
<accession>A0A518B2D1</accession>
<feature type="chain" id="PRO_5022033898" evidence="1">
    <location>
        <begin position="26"/>
        <end position="972"/>
    </location>
</feature>
<evidence type="ECO:0000259" key="2">
    <source>
        <dbReference type="PROSITE" id="PS50022"/>
    </source>
</evidence>
<dbReference type="GO" id="GO:0020037">
    <property type="term" value="F:heme binding"/>
    <property type="evidence" value="ECO:0007669"/>
    <property type="project" value="InterPro"/>
</dbReference>
<evidence type="ECO:0000313" key="4">
    <source>
        <dbReference type="Proteomes" id="UP000317093"/>
    </source>
</evidence>
<dbReference type="SUPFAM" id="SSF49785">
    <property type="entry name" value="Galactose-binding domain-like"/>
    <property type="match status" value="1"/>
</dbReference>
<dbReference type="InterPro" id="IPR000421">
    <property type="entry name" value="FA58C"/>
</dbReference>
<dbReference type="KEGG" id="knv:Pan216_19970"/>
<dbReference type="Gene3D" id="1.10.760.10">
    <property type="entry name" value="Cytochrome c-like domain"/>
    <property type="match status" value="1"/>
</dbReference>
<dbReference type="PROSITE" id="PS50022">
    <property type="entry name" value="FA58C_3"/>
    <property type="match status" value="1"/>
</dbReference>
<organism evidence="3 4">
    <name type="scientific">Kolteria novifilia</name>
    <dbReference type="NCBI Taxonomy" id="2527975"/>
    <lineage>
        <taxon>Bacteria</taxon>
        <taxon>Pseudomonadati</taxon>
        <taxon>Planctomycetota</taxon>
        <taxon>Planctomycetia</taxon>
        <taxon>Kolteriales</taxon>
        <taxon>Kolteriaceae</taxon>
        <taxon>Kolteria</taxon>
    </lineage>
</organism>
<dbReference type="AlphaFoldDB" id="A0A518B2D1"/>